<dbReference type="Proteomes" id="UP000734854">
    <property type="component" value="Unassembled WGS sequence"/>
</dbReference>
<organism evidence="2 3">
    <name type="scientific">Zingiber officinale</name>
    <name type="common">Ginger</name>
    <name type="synonym">Amomum zingiber</name>
    <dbReference type="NCBI Taxonomy" id="94328"/>
    <lineage>
        <taxon>Eukaryota</taxon>
        <taxon>Viridiplantae</taxon>
        <taxon>Streptophyta</taxon>
        <taxon>Embryophyta</taxon>
        <taxon>Tracheophyta</taxon>
        <taxon>Spermatophyta</taxon>
        <taxon>Magnoliopsida</taxon>
        <taxon>Liliopsida</taxon>
        <taxon>Zingiberales</taxon>
        <taxon>Zingiberaceae</taxon>
        <taxon>Zingiber</taxon>
    </lineage>
</organism>
<dbReference type="PANTHER" id="PTHR46929">
    <property type="entry name" value="EXPRESSED PROTEIN"/>
    <property type="match status" value="1"/>
</dbReference>
<accession>A0A8J5FJZ1</accession>
<comment type="caution">
    <text evidence="2">The sequence shown here is derived from an EMBL/GenBank/DDBJ whole genome shotgun (WGS) entry which is preliminary data.</text>
</comment>
<dbReference type="EMBL" id="JACMSC010000015">
    <property type="protein sequence ID" value="KAG6485803.1"/>
    <property type="molecule type" value="Genomic_DNA"/>
</dbReference>
<protein>
    <recommendedName>
        <fullName evidence="4">Myb/SANT-like domain-containing protein</fullName>
    </recommendedName>
</protein>
<evidence type="ECO:0000256" key="1">
    <source>
        <dbReference type="SAM" id="MobiDB-lite"/>
    </source>
</evidence>
<evidence type="ECO:0000313" key="2">
    <source>
        <dbReference type="EMBL" id="KAG6485803.1"/>
    </source>
</evidence>
<evidence type="ECO:0008006" key="4">
    <source>
        <dbReference type="Google" id="ProtNLM"/>
    </source>
</evidence>
<dbReference type="PANTHER" id="PTHR46929:SF4">
    <property type="entry name" value="MYB_SANT-LIKE DOMAIN-CONTAINING PROTEIN"/>
    <property type="match status" value="1"/>
</dbReference>
<sequence>MKREYMKWAARMDEAFIEALLNQHYQGFREKSDAIKWKTKVVSNYNNLEEFFAKDRATREGVETAKEKCKRWINETNGVQVESIIDIDRMVCEKEISLEDFSYSGKDLDAPYSKYSDKKNQGSTNSQRKKKKVSNDKELEVLKFALDNVAEAIRERNFILQNSRTRVYTENEIFNELIAIGVEENQIDDCYIFLTKNLDKARTFFGCPTERRKNILDKLMFDSHS</sequence>
<name>A0A8J5FJZ1_ZINOF</name>
<proteinExistence type="predicted"/>
<keyword evidence="3" id="KW-1185">Reference proteome</keyword>
<feature type="region of interest" description="Disordered" evidence="1">
    <location>
        <begin position="112"/>
        <end position="132"/>
    </location>
</feature>
<evidence type="ECO:0000313" key="3">
    <source>
        <dbReference type="Proteomes" id="UP000734854"/>
    </source>
</evidence>
<reference evidence="2 3" key="1">
    <citation type="submission" date="2020-08" db="EMBL/GenBank/DDBJ databases">
        <title>Plant Genome Project.</title>
        <authorList>
            <person name="Zhang R.-G."/>
        </authorList>
    </citation>
    <scope>NUCLEOTIDE SEQUENCE [LARGE SCALE GENOMIC DNA]</scope>
    <source>
        <tissue evidence="2">Rhizome</tissue>
    </source>
</reference>
<gene>
    <name evidence="2" type="ORF">ZIOFF_054368</name>
</gene>
<dbReference type="AlphaFoldDB" id="A0A8J5FJZ1"/>